<accession>A0A224YDU9</accession>
<feature type="signal peptide" evidence="1">
    <location>
        <begin position="1"/>
        <end position="25"/>
    </location>
</feature>
<feature type="chain" id="PRO_5012443231" evidence="1">
    <location>
        <begin position="26"/>
        <end position="236"/>
    </location>
</feature>
<keyword evidence="1" id="KW-0732">Signal</keyword>
<evidence type="ECO:0000313" key="2">
    <source>
        <dbReference type="EMBL" id="MAA15135.1"/>
    </source>
</evidence>
<evidence type="ECO:0000256" key="1">
    <source>
        <dbReference type="SAM" id="SignalP"/>
    </source>
</evidence>
<organism evidence="2">
    <name type="scientific">Rhipicephalus zambeziensis</name>
    <dbReference type="NCBI Taxonomy" id="60191"/>
    <lineage>
        <taxon>Eukaryota</taxon>
        <taxon>Metazoa</taxon>
        <taxon>Ecdysozoa</taxon>
        <taxon>Arthropoda</taxon>
        <taxon>Chelicerata</taxon>
        <taxon>Arachnida</taxon>
        <taxon>Acari</taxon>
        <taxon>Parasitiformes</taxon>
        <taxon>Ixodida</taxon>
        <taxon>Ixodoidea</taxon>
        <taxon>Ixodidae</taxon>
        <taxon>Rhipicephalinae</taxon>
        <taxon>Rhipicephalus</taxon>
        <taxon>Rhipicephalus</taxon>
    </lineage>
</organism>
<proteinExistence type="predicted"/>
<protein>
    <submittedName>
        <fullName evidence="2">Lipocalin</fullName>
    </submittedName>
</protein>
<dbReference type="EMBL" id="GFPF01003989">
    <property type="protein sequence ID" value="MAA15135.1"/>
    <property type="molecule type" value="Transcribed_RNA"/>
</dbReference>
<reference evidence="2" key="1">
    <citation type="journal article" date="2017" name="Parasit. Vectors">
        <title>Sialotranscriptomics of Rhipicephalus zambeziensis reveals intricate expression profiles of secretory proteins and suggests tight temporal transcriptional regulation during blood-feeding.</title>
        <authorList>
            <person name="de Castro M.H."/>
            <person name="de Klerk D."/>
            <person name="Pienaar R."/>
            <person name="Rees D.J.G."/>
            <person name="Mans B.J."/>
        </authorList>
    </citation>
    <scope>NUCLEOTIDE SEQUENCE</scope>
    <source>
        <tissue evidence="2">Salivary glands</tissue>
    </source>
</reference>
<sequence>MTGLFNVPVGALLLIAAGQWCDANGNETTDQTVEQPSVDADCAPNNLFYQFWKDHNSTWTINATGDCKTCLHDSLEFINETVLELLCEYQNPGGCNVTFKRNWEYINNDTIVKDFGSIGTLYSQMLYKDPGNKCAVVREELWYRLLSEDTTVEEQCKNELRWDKLNITAEIRTKYRQEEKNFTDGGSATFYNCLPRHKLLAADGMQENVTRKCVNKYHEAINGTQRRNLMCYQEHC</sequence>
<dbReference type="AlphaFoldDB" id="A0A224YDU9"/>
<name>A0A224YDU9_9ACAR</name>